<reference evidence="6 7" key="1">
    <citation type="journal article" date="2021" name="Int. J. Syst. Evol. Microbiol.">
        <title>Halobaculum halophilum sp. nov. and Halobaculum salinum sp. nov., isolated from salt lake and saline soil.</title>
        <authorList>
            <person name="Cui H.L."/>
            <person name="Shi X.W."/>
            <person name="Yin X.M."/>
            <person name="Yang X.Y."/>
            <person name="Hou J."/>
            <person name="Zhu L."/>
        </authorList>
    </citation>
    <scope>NUCLEOTIDE SEQUENCE [LARGE SCALE GENOMIC DNA]</scope>
    <source>
        <strain evidence="6 7">NBRC 109044</strain>
    </source>
</reference>
<evidence type="ECO:0000256" key="4">
    <source>
        <dbReference type="SAM" id="MobiDB-lite"/>
    </source>
</evidence>
<sequence>MAIESAVVVVGGGLAGATAALSAAREGAHVHLVSANESTLRQASGLIDALGYPVADAGREGDDNDGDGGNGVAADSGPLADPFAGVDDLPADHPYRLIGADALREGLSLFDDTVGDLYRGGHTDRNALVATTSGRAKPTARYPRSMAPGLVSDERPTLLVGFEAATDFDAPLAAERLSAAGVPFDVTGATIAFPGEYRADAAVTRLAHALERDEDAGDGRTTRQRLADRVRPHLDDAERVGFPAILGDSHVEEVRADLSERLGVEVFEVPTGPPSLPGIRLSDRLFEALDDAGVSMTTGTPVVDFEPEEDGAGGDRIDRVFIDRNGARIPYAAEQFVLATGGLVGKGLDSDRERATEAVFGCHVPQPDDRMEWSEGGAFADHAFARFGVRIDERGRPLAADGTPEFENLSAAGGVVGGADVAREKSASGVSLATGLVAGRTAAEEV</sequence>
<dbReference type="InterPro" id="IPR003953">
    <property type="entry name" value="FAD-dep_OxRdtase_2_FAD-bd"/>
</dbReference>
<evidence type="ECO:0000256" key="1">
    <source>
        <dbReference type="ARBA" id="ARBA00022630"/>
    </source>
</evidence>
<dbReference type="Gene3D" id="3.50.50.60">
    <property type="entry name" value="FAD/NAD(P)-binding domain"/>
    <property type="match status" value="2"/>
</dbReference>
<dbReference type="PANTHER" id="PTHR43400">
    <property type="entry name" value="FUMARATE REDUCTASE"/>
    <property type="match status" value="1"/>
</dbReference>
<dbReference type="AlphaFoldDB" id="A0A8T8WFK5"/>
<protein>
    <submittedName>
        <fullName evidence="6">Glycerol-3-phosphate dehydrogenase subunit GlpB</fullName>
        <ecNumber evidence="6">1.1.5.3</ecNumber>
    </submittedName>
</protein>
<dbReference type="EC" id="1.1.5.3" evidence="6"/>
<dbReference type="Proteomes" id="UP000826254">
    <property type="component" value="Chromosome"/>
</dbReference>
<keyword evidence="2" id="KW-0288">FMN</keyword>
<dbReference type="PIRSF" id="PIRSF000141">
    <property type="entry name" value="Anaerobic_G3P_dh"/>
    <property type="match status" value="1"/>
</dbReference>
<dbReference type="InterPro" id="IPR009158">
    <property type="entry name" value="G3P_DH_GlpB_su"/>
</dbReference>
<organism evidence="6 7">
    <name type="scientific">Halobaculum magnesiiphilum</name>
    <dbReference type="NCBI Taxonomy" id="1017351"/>
    <lineage>
        <taxon>Archaea</taxon>
        <taxon>Methanobacteriati</taxon>
        <taxon>Methanobacteriota</taxon>
        <taxon>Stenosarchaea group</taxon>
        <taxon>Halobacteria</taxon>
        <taxon>Halobacteriales</taxon>
        <taxon>Haloferacaceae</taxon>
        <taxon>Halobaculum</taxon>
    </lineage>
</organism>
<evidence type="ECO:0000313" key="6">
    <source>
        <dbReference type="EMBL" id="QZP38611.1"/>
    </source>
</evidence>
<feature type="region of interest" description="Disordered" evidence="4">
    <location>
        <begin position="57"/>
        <end position="79"/>
    </location>
</feature>
<evidence type="ECO:0000256" key="2">
    <source>
        <dbReference type="ARBA" id="ARBA00022643"/>
    </source>
</evidence>
<accession>A0A8T8WFK5</accession>
<dbReference type="SUPFAM" id="SSF51905">
    <property type="entry name" value="FAD/NAD(P)-binding domain"/>
    <property type="match status" value="1"/>
</dbReference>
<dbReference type="GeneID" id="67177593"/>
<dbReference type="NCBIfam" id="NF003722">
    <property type="entry name" value="PRK05329.1-5"/>
    <property type="match status" value="1"/>
</dbReference>
<feature type="domain" description="FAD-dependent oxidoreductase 2 FAD-binding" evidence="5">
    <location>
        <begin position="7"/>
        <end position="430"/>
    </location>
</feature>
<name>A0A8T8WFK5_9EURY</name>
<evidence type="ECO:0000313" key="7">
    <source>
        <dbReference type="Proteomes" id="UP000826254"/>
    </source>
</evidence>
<gene>
    <name evidence="6" type="primary">glpB</name>
    <name evidence="6" type="ORF">K6T50_05585</name>
</gene>
<keyword evidence="3 6" id="KW-0560">Oxidoreductase</keyword>
<proteinExistence type="predicted"/>
<keyword evidence="1" id="KW-0285">Flavoprotein</keyword>
<dbReference type="InterPro" id="IPR050315">
    <property type="entry name" value="FAD-oxidoreductase_2"/>
</dbReference>
<evidence type="ECO:0000256" key="3">
    <source>
        <dbReference type="ARBA" id="ARBA00023002"/>
    </source>
</evidence>
<dbReference type="GO" id="GO:0009331">
    <property type="term" value="C:glycerol-3-phosphate dehydrogenase (FAD) complex"/>
    <property type="evidence" value="ECO:0007669"/>
    <property type="project" value="InterPro"/>
</dbReference>
<evidence type="ECO:0000259" key="5">
    <source>
        <dbReference type="Pfam" id="PF00890"/>
    </source>
</evidence>
<dbReference type="RefSeq" id="WP_222608410.1">
    <property type="nucleotide sequence ID" value="NZ_CP081958.1"/>
</dbReference>
<dbReference type="KEGG" id="hmp:K6T50_05585"/>
<dbReference type="InterPro" id="IPR036188">
    <property type="entry name" value="FAD/NAD-bd_sf"/>
</dbReference>
<dbReference type="EMBL" id="CP081958">
    <property type="protein sequence ID" value="QZP38611.1"/>
    <property type="molecule type" value="Genomic_DNA"/>
</dbReference>
<dbReference type="Pfam" id="PF00890">
    <property type="entry name" value="FAD_binding_2"/>
    <property type="match status" value="1"/>
</dbReference>
<dbReference type="PANTHER" id="PTHR43400:SF11">
    <property type="entry name" value="ANAEROBIC GLYCEROL-3-PHOSPHATE DEHYDROGENASE SUBUNIT B"/>
    <property type="match status" value="1"/>
</dbReference>
<dbReference type="GO" id="GO:0004368">
    <property type="term" value="F:glycerol-3-phosphate dehydrogenase (quinone) activity"/>
    <property type="evidence" value="ECO:0007669"/>
    <property type="project" value="UniProtKB-EC"/>
</dbReference>
<keyword evidence="7" id="KW-1185">Reference proteome</keyword>